<comment type="caution">
    <text evidence="6">The sequence shown here is derived from an EMBL/GenBank/DDBJ whole genome shotgun (WGS) entry which is preliminary data.</text>
</comment>
<evidence type="ECO:0000256" key="3">
    <source>
        <dbReference type="SAM" id="MobiDB-lite"/>
    </source>
</evidence>
<dbReference type="Pfam" id="PF13976">
    <property type="entry name" value="gag_pre-integrs"/>
    <property type="match status" value="1"/>
</dbReference>
<dbReference type="Gene3D" id="3.30.420.10">
    <property type="entry name" value="Ribonuclease H-like superfamily/Ribonuclease H"/>
    <property type="match status" value="1"/>
</dbReference>
<dbReference type="PANTHER" id="PTHR42648:SF27">
    <property type="entry name" value="RNA-DIRECTED DNA POLYMERASE"/>
    <property type="match status" value="1"/>
</dbReference>
<reference evidence="6" key="2">
    <citation type="submission" date="2022-01" db="EMBL/GenBank/DDBJ databases">
        <authorList>
            <person name="Yamashiro T."/>
            <person name="Shiraishi A."/>
            <person name="Satake H."/>
            <person name="Nakayama K."/>
        </authorList>
    </citation>
    <scope>NUCLEOTIDE SEQUENCE</scope>
</reference>
<keyword evidence="1" id="KW-0479">Metal-binding</keyword>
<accession>A0ABQ4X0T3</accession>
<dbReference type="Pfam" id="PF07727">
    <property type="entry name" value="RVT_2"/>
    <property type="match status" value="1"/>
</dbReference>
<organism evidence="6 7">
    <name type="scientific">Tanacetum coccineum</name>
    <dbReference type="NCBI Taxonomy" id="301880"/>
    <lineage>
        <taxon>Eukaryota</taxon>
        <taxon>Viridiplantae</taxon>
        <taxon>Streptophyta</taxon>
        <taxon>Embryophyta</taxon>
        <taxon>Tracheophyta</taxon>
        <taxon>Spermatophyta</taxon>
        <taxon>Magnoliopsida</taxon>
        <taxon>eudicotyledons</taxon>
        <taxon>Gunneridae</taxon>
        <taxon>Pentapetalae</taxon>
        <taxon>asterids</taxon>
        <taxon>campanulids</taxon>
        <taxon>Asterales</taxon>
        <taxon>Asteraceae</taxon>
        <taxon>Asteroideae</taxon>
        <taxon>Anthemideae</taxon>
        <taxon>Anthemidinae</taxon>
        <taxon>Tanacetum</taxon>
    </lineage>
</organism>
<feature type="domain" description="GAG-pre-integrase" evidence="5">
    <location>
        <begin position="358"/>
        <end position="408"/>
    </location>
</feature>
<dbReference type="InterPro" id="IPR036397">
    <property type="entry name" value="RNaseH_sf"/>
</dbReference>
<evidence type="ECO:0000259" key="5">
    <source>
        <dbReference type="Pfam" id="PF13976"/>
    </source>
</evidence>
<feature type="compositionally biased region" description="Basic and acidic residues" evidence="3">
    <location>
        <begin position="167"/>
        <end position="180"/>
    </location>
</feature>
<name>A0ABQ4X0T3_9ASTR</name>
<dbReference type="SUPFAM" id="SSF53098">
    <property type="entry name" value="Ribonuclease H-like"/>
    <property type="match status" value="1"/>
</dbReference>
<reference evidence="6" key="1">
    <citation type="journal article" date="2022" name="Int. J. Mol. Sci.">
        <title>Draft Genome of Tanacetum Coccineum: Genomic Comparison of Closely Related Tanacetum-Family Plants.</title>
        <authorList>
            <person name="Yamashiro T."/>
            <person name="Shiraishi A."/>
            <person name="Nakayama K."/>
            <person name="Satake H."/>
        </authorList>
    </citation>
    <scope>NUCLEOTIDE SEQUENCE</scope>
</reference>
<keyword evidence="7" id="KW-1185">Reference proteome</keyword>
<dbReference type="Proteomes" id="UP001151760">
    <property type="component" value="Unassembled WGS sequence"/>
</dbReference>
<dbReference type="PANTHER" id="PTHR42648">
    <property type="entry name" value="TRANSPOSASE, PUTATIVE-RELATED"/>
    <property type="match status" value="1"/>
</dbReference>
<feature type="domain" description="Reverse transcriptase Ty1/copia-type" evidence="4">
    <location>
        <begin position="610"/>
        <end position="686"/>
    </location>
</feature>
<evidence type="ECO:0000313" key="7">
    <source>
        <dbReference type="Proteomes" id="UP001151760"/>
    </source>
</evidence>
<sequence length="688" mass="78612">MLIRCEEIDPPLNWKNVISCKSHNVLGITPVAIIDRQLPFEYSIASRSTDVMVIKGYVEQLEHLGYVRPRDIGVGLILNGPTSDFARFVRNYNMHNMGKTIGELHALLIEYEKGLPKKAVTPQVMAIQGGRIQKANKKSLNAKGKGKGNGKGKDTGYIPKRKNPKPPAKEHPTKDDARHHCKEVGHWKKNCLVYLAELIKKKIQVGTASSSSIFTIELFPFPNRSWVYGTGCGTYVCNTKHGLRGERKLKQGPLYLYMGNGVRAQVEAIKSYDLILSNGLVICLENCHYAPTITRYVVSVSRLVDNGFIQYFTDYGILVSKNDVLYFNVIPSNGIYEIDMINHVPNGNSIYNVSNKRVKHYLDSTYLWHCRLAHIRKKRIEKPQHDGILKSTDEESFDKCESCLSGKMTRKSFPHRTERATDLFGIVHTDLTPPYTPEHNLVSERRNHTLLDMVRSMMNPTTLPLSFWDYTLETATCILNMVPTKKVDKTSYELRYGKASNLSYLKETMGYYFYFPPKNKIIVAMYAEFLKKNLLSQEVSGRAEELEEIQDKDTSPCENTSKVSMEVKEVDEYSLRDLNRPANYKAAILDPEFDKWVDAMNVEMQSMKDNQVWCLVDLLRNCKTIGSKWLFNKKTDMDGIVHTYKARLVSKGYTQTYGVDYEETFSPVADIIAIRIFIAISAFYDYEI</sequence>
<proteinExistence type="predicted"/>
<evidence type="ECO:0000313" key="6">
    <source>
        <dbReference type="EMBL" id="GJS58799.1"/>
    </source>
</evidence>
<dbReference type="InterPro" id="IPR039537">
    <property type="entry name" value="Retrotran_Ty1/copia-like"/>
</dbReference>
<evidence type="ECO:0000256" key="1">
    <source>
        <dbReference type="ARBA" id="ARBA00022723"/>
    </source>
</evidence>
<evidence type="ECO:0000256" key="2">
    <source>
        <dbReference type="ARBA" id="ARBA00022801"/>
    </source>
</evidence>
<keyword evidence="2" id="KW-0378">Hydrolase</keyword>
<feature type="region of interest" description="Disordered" evidence="3">
    <location>
        <begin position="136"/>
        <end position="180"/>
    </location>
</feature>
<dbReference type="InterPro" id="IPR013103">
    <property type="entry name" value="RVT_2"/>
</dbReference>
<dbReference type="EMBL" id="BQNB010009104">
    <property type="protein sequence ID" value="GJS58799.1"/>
    <property type="molecule type" value="Genomic_DNA"/>
</dbReference>
<evidence type="ECO:0000259" key="4">
    <source>
        <dbReference type="Pfam" id="PF07727"/>
    </source>
</evidence>
<gene>
    <name evidence="6" type="ORF">Tco_0653583</name>
</gene>
<dbReference type="InterPro" id="IPR025724">
    <property type="entry name" value="GAG-pre-integrase_dom"/>
</dbReference>
<dbReference type="InterPro" id="IPR012337">
    <property type="entry name" value="RNaseH-like_sf"/>
</dbReference>
<protein>
    <submittedName>
        <fullName evidence="6">Retrotransposon protein, putative, ty1-copia subclass</fullName>
    </submittedName>
</protein>